<sequence length="105" mass="12412">MSLPTDLIKVIKTKVESERQSHVINIFTEYIIPFIYLIQLPNDWIEYEMAVSYFDLIRLGRVCSSLHSEINKGSPEGVIDILEYASIQSRLNRWRRPKPNRSFFH</sequence>
<organism evidence="1">
    <name type="scientific">Clandestinovirus</name>
    <dbReference type="NCBI Taxonomy" id="2831644"/>
    <lineage>
        <taxon>Viruses</taxon>
    </lineage>
</organism>
<protein>
    <submittedName>
        <fullName evidence="1">Uncharacterized protein</fullName>
    </submittedName>
</protein>
<evidence type="ECO:0000313" key="1">
    <source>
        <dbReference type="EMBL" id="QYA18417.1"/>
    </source>
</evidence>
<gene>
    <name evidence="1" type="ORF">KOM_12_147</name>
</gene>
<name>A0A8F8KLP8_9VIRU</name>
<dbReference type="EMBL" id="MZ420154">
    <property type="protein sequence ID" value="QYA18417.1"/>
    <property type="molecule type" value="Genomic_DNA"/>
</dbReference>
<proteinExistence type="predicted"/>
<accession>A0A8F8KLP8</accession>
<reference evidence="1" key="1">
    <citation type="submission" date="2021-06" db="EMBL/GenBank/DDBJ databases">
        <authorList>
            <person name="Rolland C."/>
        </authorList>
    </citation>
    <scope>NUCLEOTIDE SEQUENCE</scope>
    <source>
        <strain evidence="1">347.936635</strain>
    </source>
</reference>